<evidence type="ECO:0000313" key="3">
    <source>
        <dbReference type="Proteomes" id="UP000809789"/>
    </source>
</evidence>
<evidence type="ECO:0000313" key="2">
    <source>
        <dbReference type="EMBL" id="KAG8631076.1"/>
    </source>
</evidence>
<reference evidence="2" key="1">
    <citation type="submission" date="2021-07" db="EMBL/GenBank/DDBJ databases">
        <title>Elsinoe batatas strain:CRI-CJ2 Genome sequencing and assembly.</title>
        <authorList>
            <person name="Huang L."/>
        </authorList>
    </citation>
    <scope>NUCLEOTIDE SEQUENCE</scope>
    <source>
        <strain evidence="2">CRI-CJ2</strain>
    </source>
</reference>
<feature type="region of interest" description="Disordered" evidence="1">
    <location>
        <begin position="113"/>
        <end position="134"/>
    </location>
</feature>
<proteinExistence type="predicted"/>
<keyword evidence="3" id="KW-1185">Reference proteome</keyword>
<name>A0A8K0L6Y6_9PEZI</name>
<dbReference type="OrthoDB" id="10503368at2759"/>
<comment type="caution">
    <text evidence="2">The sequence shown here is derived from an EMBL/GenBank/DDBJ whole genome shotgun (WGS) entry which is preliminary data.</text>
</comment>
<dbReference type="AlphaFoldDB" id="A0A8K0L6Y6"/>
<sequence>MAGMESLCSRCNVWCQCRRWILRWGWLLGRVERRGTNSLSSRGRWQWTNDEVVEGRGKSRDETGDGWDTVGGRAFFALLDGQGADGRVMLLHLGAYCVCGRWSKGESRLRLAQPEREPESAARVREQGFCGREE</sequence>
<evidence type="ECO:0000256" key="1">
    <source>
        <dbReference type="SAM" id="MobiDB-lite"/>
    </source>
</evidence>
<protein>
    <submittedName>
        <fullName evidence="2">Uncharacterized protein</fullName>
    </submittedName>
</protein>
<accession>A0A8K0L6Y6</accession>
<dbReference type="EMBL" id="JAESVG020000001">
    <property type="protein sequence ID" value="KAG8631076.1"/>
    <property type="molecule type" value="Genomic_DNA"/>
</dbReference>
<dbReference type="Proteomes" id="UP000809789">
    <property type="component" value="Unassembled WGS sequence"/>
</dbReference>
<organism evidence="2 3">
    <name type="scientific">Elsinoe batatas</name>
    <dbReference type="NCBI Taxonomy" id="2601811"/>
    <lineage>
        <taxon>Eukaryota</taxon>
        <taxon>Fungi</taxon>
        <taxon>Dikarya</taxon>
        <taxon>Ascomycota</taxon>
        <taxon>Pezizomycotina</taxon>
        <taxon>Dothideomycetes</taxon>
        <taxon>Dothideomycetidae</taxon>
        <taxon>Myriangiales</taxon>
        <taxon>Elsinoaceae</taxon>
        <taxon>Elsinoe</taxon>
    </lineage>
</organism>
<gene>
    <name evidence="2" type="ORF">KVT40_000216</name>
</gene>